<evidence type="ECO:0000256" key="1">
    <source>
        <dbReference type="ARBA" id="ARBA00022491"/>
    </source>
</evidence>
<organism evidence="8 9">
    <name type="scientific">Ralstonia soli</name>
    <dbReference type="NCBI Taxonomy" id="2953896"/>
    <lineage>
        <taxon>Bacteria</taxon>
        <taxon>Pseudomonadati</taxon>
        <taxon>Pseudomonadota</taxon>
        <taxon>Betaproteobacteria</taxon>
        <taxon>Burkholderiales</taxon>
        <taxon>Burkholderiaceae</taxon>
        <taxon>Ralstonia</taxon>
    </lineage>
</organism>
<feature type="region of interest" description="Disordered" evidence="6">
    <location>
        <begin position="1"/>
        <end position="30"/>
    </location>
</feature>
<evidence type="ECO:0000256" key="2">
    <source>
        <dbReference type="ARBA" id="ARBA00023015"/>
    </source>
</evidence>
<evidence type="ECO:0000256" key="6">
    <source>
        <dbReference type="SAM" id="MobiDB-lite"/>
    </source>
</evidence>
<dbReference type="Proteomes" id="UP001162811">
    <property type="component" value="Unassembled WGS sequence"/>
</dbReference>
<dbReference type="InterPro" id="IPR009057">
    <property type="entry name" value="Homeodomain-like_sf"/>
</dbReference>
<keyword evidence="4" id="KW-0804">Transcription</keyword>
<dbReference type="PROSITE" id="PS50977">
    <property type="entry name" value="HTH_TETR_2"/>
    <property type="match status" value="1"/>
</dbReference>
<gene>
    <name evidence="8" type="ORF">NG900_04890</name>
</gene>
<comment type="caution">
    <text evidence="8">The sequence shown here is derived from an EMBL/GenBank/DDBJ whole genome shotgun (WGS) entry which is preliminary data.</text>
</comment>
<evidence type="ECO:0000313" key="9">
    <source>
        <dbReference type="Proteomes" id="UP001162811"/>
    </source>
</evidence>
<proteinExistence type="predicted"/>
<evidence type="ECO:0000256" key="4">
    <source>
        <dbReference type="ARBA" id="ARBA00023163"/>
    </source>
</evidence>
<dbReference type="PANTHER" id="PTHR30055:SF234">
    <property type="entry name" value="HTH-TYPE TRANSCRIPTIONAL REGULATOR BETI"/>
    <property type="match status" value="1"/>
</dbReference>
<dbReference type="SUPFAM" id="SSF46689">
    <property type="entry name" value="Homeodomain-like"/>
    <property type="match status" value="1"/>
</dbReference>
<evidence type="ECO:0000256" key="5">
    <source>
        <dbReference type="PROSITE-ProRule" id="PRU00335"/>
    </source>
</evidence>
<keyword evidence="1" id="KW-0678">Repressor</keyword>
<feature type="DNA-binding region" description="H-T-H motif" evidence="5">
    <location>
        <begin position="59"/>
        <end position="78"/>
    </location>
</feature>
<dbReference type="Pfam" id="PF13977">
    <property type="entry name" value="TetR_C_6"/>
    <property type="match status" value="1"/>
</dbReference>
<dbReference type="PANTHER" id="PTHR30055">
    <property type="entry name" value="HTH-TYPE TRANSCRIPTIONAL REGULATOR RUTR"/>
    <property type="match status" value="1"/>
</dbReference>
<keyword evidence="3 5" id="KW-0238">DNA-binding</keyword>
<feature type="domain" description="HTH tetR-type" evidence="7">
    <location>
        <begin position="36"/>
        <end position="96"/>
    </location>
</feature>
<protein>
    <submittedName>
        <fullName evidence="8">TetR/AcrR family transcriptional regulator</fullName>
    </submittedName>
</protein>
<evidence type="ECO:0000313" key="8">
    <source>
        <dbReference type="EMBL" id="MCO5397534.1"/>
    </source>
</evidence>
<dbReference type="InterPro" id="IPR039538">
    <property type="entry name" value="BetI_C"/>
</dbReference>
<evidence type="ECO:0000256" key="3">
    <source>
        <dbReference type="ARBA" id="ARBA00023125"/>
    </source>
</evidence>
<dbReference type="InterPro" id="IPR036271">
    <property type="entry name" value="Tet_transcr_reg_TetR-rel_C_sf"/>
</dbReference>
<keyword evidence="9" id="KW-1185">Reference proteome</keyword>
<name>A0ABT1AGW1_9RALS</name>
<dbReference type="Gene3D" id="1.10.357.10">
    <property type="entry name" value="Tetracycline Repressor, domain 2"/>
    <property type="match status" value="1"/>
</dbReference>
<dbReference type="SUPFAM" id="SSF48498">
    <property type="entry name" value="Tetracyclin repressor-like, C-terminal domain"/>
    <property type="match status" value="1"/>
</dbReference>
<dbReference type="InterPro" id="IPR050109">
    <property type="entry name" value="HTH-type_TetR-like_transc_reg"/>
</dbReference>
<evidence type="ECO:0000259" key="7">
    <source>
        <dbReference type="PROSITE" id="PS50977"/>
    </source>
</evidence>
<reference evidence="8" key="1">
    <citation type="submission" date="2022-06" db="EMBL/GenBank/DDBJ databases">
        <authorList>
            <person name="Lu C.-H."/>
        </authorList>
    </citation>
    <scope>NUCLEOTIDE SEQUENCE</scope>
    <source>
        <strain evidence="8">21MJYT02-11</strain>
    </source>
</reference>
<dbReference type="Pfam" id="PF00440">
    <property type="entry name" value="TetR_N"/>
    <property type="match status" value="1"/>
</dbReference>
<accession>A0ABT1AGW1</accession>
<sequence length="231" mass="25595">MTETTILPAEQRRPRKRRASAAPEGASPETLRAQGVRTRNAIVRVARKLLLEGGPLEFSLRAVALRAGISVSNLQYYFPSRPAVLRAVMEPEMGMYLDALKHALESSESPLEAHEAILKRAISDARNTKYVALWRHFLSFASTDPECAKLIDGWYDTLTQELARLIRTINPKYDVAESLHVAALLIAMADGLTLQLGTMGRKHSYLDGLEERFLSFANAVVLGKVPGPSKR</sequence>
<keyword evidence="2" id="KW-0805">Transcription regulation</keyword>
<reference evidence="8" key="2">
    <citation type="journal article" date="2023" name="Front. Microbiol.">
        <title>Ralstonia chuxiongensis sp. nov., Ralstonia mojiangensis sp. nov., and Ralstonia soli sp. nov., isolated from tobacco fields, are three novel species in the family Burkholderiaceae.</title>
        <authorList>
            <person name="Lu C.H."/>
            <person name="Zhang Y.Y."/>
            <person name="Jiang N."/>
            <person name="Chen W."/>
            <person name="Shao X."/>
            <person name="Zhao Z.M."/>
            <person name="Lu W.L."/>
            <person name="Hu X."/>
            <person name="Xi Y.X."/>
            <person name="Zou S.Y."/>
            <person name="Wei Q.J."/>
            <person name="Lin Z.L."/>
            <person name="Gong L."/>
            <person name="Gai X.T."/>
            <person name="Zhang L.Q."/>
            <person name="Li J.Y."/>
            <person name="Jin Y."/>
            <person name="Xia Z.Y."/>
        </authorList>
    </citation>
    <scope>NUCLEOTIDE SEQUENCE</scope>
    <source>
        <strain evidence="8">21MJYT02-11</strain>
    </source>
</reference>
<dbReference type="EMBL" id="JAMXHT010000002">
    <property type="protein sequence ID" value="MCO5397534.1"/>
    <property type="molecule type" value="Genomic_DNA"/>
</dbReference>
<dbReference type="InterPro" id="IPR001647">
    <property type="entry name" value="HTH_TetR"/>
</dbReference>